<dbReference type="EMBL" id="JAUSVV010000022">
    <property type="protein sequence ID" value="MDQ0445181.1"/>
    <property type="molecule type" value="Genomic_DNA"/>
</dbReference>
<gene>
    <name evidence="2" type="ORF">QO016_004708</name>
</gene>
<dbReference type="RefSeq" id="WP_307442783.1">
    <property type="nucleotide sequence ID" value="NZ_JAUSVV010000022.1"/>
</dbReference>
<keyword evidence="3" id="KW-1185">Reference proteome</keyword>
<feature type="region of interest" description="Disordered" evidence="1">
    <location>
        <begin position="78"/>
        <end position="108"/>
    </location>
</feature>
<dbReference type="Proteomes" id="UP001236369">
    <property type="component" value="Unassembled WGS sequence"/>
</dbReference>
<sequence length="127" mass="13630">MLQTEPRPTAHDDPSGGLAHVQRLATELAARMRYAQIVARPLPPEQITALVSAARLLQERGEPWPQIVGEVLQQVADDLAESRAEGSTGHAAAGAEPEPEADGSRKVTGLTRFLGAFRREQASRSEG</sequence>
<name>A0ABU0HUK3_9HYPH</name>
<comment type="caution">
    <text evidence="2">The sequence shown here is derived from an EMBL/GenBank/DDBJ whole genome shotgun (WGS) entry which is preliminary data.</text>
</comment>
<organism evidence="2 3">
    <name type="scientific">Methylobacterium persicinum</name>
    <dbReference type="NCBI Taxonomy" id="374426"/>
    <lineage>
        <taxon>Bacteria</taxon>
        <taxon>Pseudomonadati</taxon>
        <taxon>Pseudomonadota</taxon>
        <taxon>Alphaproteobacteria</taxon>
        <taxon>Hyphomicrobiales</taxon>
        <taxon>Methylobacteriaceae</taxon>
        <taxon>Methylobacterium</taxon>
    </lineage>
</organism>
<protein>
    <submittedName>
        <fullName evidence="2">Uncharacterized protein</fullName>
    </submittedName>
</protein>
<evidence type="ECO:0000256" key="1">
    <source>
        <dbReference type="SAM" id="MobiDB-lite"/>
    </source>
</evidence>
<evidence type="ECO:0000313" key="2">
    <source>
        <dbReference type="EMBL" id="MDQ0445181.1"/>
    </source>
</evidence>
<reference evidence="2 3" key="1">
    <citation type="submission" date="2023-07" db="EMBL/GenBank/DDBJ databases">
        <title>Genomic Encyclopedia of Type Strains, Phase IV (KMG-IV): sequencing the most valuable type-strain genomes for metagenomic binning, comparative biology and taxonomic classification.</title>
        <authorList>
            <person name="Goeker M."/>
        </authorList>
    </citation>
    <scope>NUCLEOTIDE SEQUENCE [LARGE SCALE GENOMIC DNA]</scope>
    <source>
        <strain evidence="2 3">DSM 19562</strain>
    </source>
</reference>
<proteinExistence type="predicted"/>
<accession>A0ABU0HUK3</accession>
<evidence type="ECO:0000313" key="3">
    <source>
        <dbReference type="Proteomes" id="UP001236369"/>
    </source>
</evidence>